<dbReference type="KEGG" id="nab:B1sIIB91_01990"/>
<dbReference type="Pfam" id="PF04134">
    <property type="entry name" value="DCC1-like"/>
    <property type="match status" value="1"/>
</dbReference>
<dbReference type="GO" id="GO:0015035">
    <property type="term" value="F:protein-disulfide reductase activity"/>
    <property type="evidence" value="ECO:0007669"/>
    <property type="project" value="InterPro"/>
</dbReference>
<name>A0A249L3S3_9ACTN</name>
<dbReference type="EMBL" id="CP016779">
    <property type="protein sequence ID" value="ASY23692.1"/>
    <property type="molecule type" value="Genomic_DNA"/>
</dbReference>
<dbReference type="RefSeq" id="WP_095687969.1">
    <property type="nucleotide sequence ID" value="NZ_CP016779.1"/>
</dbReference>
<dbReference type="InterPro" id="IPR007263">
    <property type="entry name" value="DCC1-like"/>
</dbReference>
<dbReference type="Proteomes" id="UP000217210">
    <property type="component" value="Chromosome"/>
</dbReference>
<protein>
    <submittedName>
        <fullName evidence="1">DUF393 domain-containing protein</fullName>
    </submittedName>
</protein>
<dbReference type="AlphaFoldDB" id="A0A249L3S3"/>
<reference evidence="1 2" key="1">
    <citation type="submission" date="2016-07" db="EMBL/GenBank/DDBJ databases">
        <title>High microdiversification within the ubiquitous acI lineage of Actinobacteria.</title>
        <authorList>
            <person name="Neuenschwander S.M."/>
            <person name="Salcher M."/>
            <person name="Ghai R."/>
            <person name="Pernthaler J."/>
        </authorList>
    </citation>
    <scope>NUCLEOTIDE SEQUENCE [LARGE SCALE GENOMIC DNA]</scope>
    <source>
        <strain evidence="1">MMS-IIB-91</strain>
    </source>
</reference>
<accession>A0A249L3S3</accession>
<sequence>MREITVIYDGDCQLCENSINWLSKGLTFTPITFQSGDLASFNLTRAQCEKQVYAVVGEKQYAGVSAVIFLLNARGNKVSAFILKASGPIGALGYKLIATNRQSLFVRGLSRFIKRIT</sequence>
<organism evidence="1 2">
    <name type="scientific">Candidatus Nanopelagicus abundans</name>
    <dbReference type="NCBI Taxonomy" id="1884916"/>
    <lineage>
        <taxon>Bacteria</taxon>
        <taxon>Bacillati</taxon>
        <taxon>Actinomycetota</taxon>
        <taxon>Actinomycetes</taxon>
        <taxon>Candidatus Nanopelagicales</taxon>
        <taxon>Candidatus Nanopelagicaceae</taxon>
        <taxon>Candidatus Nanopelagicus</taxon>
    </lineage>
</organism>
<evidence type="ECO:0000313" key="2">
    <source>
        <dbReference type="Proteomes" id="UP000217210"/>
    </source>
</evidence>
<gene>
    <name evidence="1" type="ORF">B1sIIB91_01990</name>
</gene>
<dbReference type="OrthoDB" id="9813713at2"/>
<evidence type="ECO:0000313" key="1">
    <source>
        <dbReference type="EMBL" id="ASY23692.1"/>
    </source>
</evidence>
<proteinExistence type="predicted"/>
<keyword evidence="2" id="KW-1185">Reference proteome</keyword>